<feature type="transmembrane region" description="Helical" evidence="1">
    <location>
        <begin position="305"/>
        <end position="324"/>
    </location>
</feature>
<organism evidence="2 3">
    <name type="scientific">Dialister pneumosintes</name>
    <dbReference type="NCBI Taxonomy" id="39950"/>
    <lineage>
        <taxon>Bacteria</taxon>
        <taxon>Bacillati</taxon>
        <taxon>Bacillota</taxon>
        <taxon>Negativicutes</taxon>
        <taxon>Veillonellales</taxon>
        <taxon>Veillonellaceae</taxon>
        <taxon>Dialister</taxon>
    </lineage>
</organism>
<accession>A0A1B3WDX5</accession>
<feature type="transmembrane region" description="Helical" evidence="1">
    <location>
        <begin position="15"/>
        <end position="34"/>
    </location>
</feature>
<evidence type="ECO:0000313" key="2">
    <source>
        <dbReference type="EMBL" id="AOH39174.1"/>
    </source>
</evidence>
<dbReference type="Proteomes" id="UP000094757">
    <property type="component" value="Chromosome"/>
</dbReference>
<reference evidence="3" key="1">
    <citation type="submission" date="2016-08" db="EMBL/GenBank/DDBJ databases">
        <authorList>
            <person name="Holder M.E."/>
            <person name="Ajami N.J."/>
            <person name="Petrosino J.F."/>
        </authorList>
    </citation>
    <scope>NUCLEOTIDE SEQUENCE [LARGE SCALE GENOMIC DNA]</scope>
    <source>
        <strain evidence="3">F0677</strain>
    </source>
</reference>
<evidence type="ECO:0000313" key="3">
    <source>
        <dbReference type="Proteomes" id="UP000094757"/>
    </source>
</evidence>
<feature type="transmembrane region" description="Helical" evidence="1">
    <location>
        <begin position="78"/>
        <end position="99"/>
    </location>
</feature>
<evidence type="ECO:0000256" key="1">
    <source>
        <dbReference type="SAM" id="Phobius"/>
    </source>
</evidence>
<feature type="transmembrane region" description="Helical" evidence="1">
    <location>
        <begin position="46"/>
        <end position="72"/>
    </location>
</feature>
<keyword evidence="1" id="KW-0472">Membrane</keyword>
<dbReference type="KEGG" id="dpn:BCB69_03855"/>
<keyword evidence="1" id="KW-0812">Transmembrane</keyword>
<feature type="transmembrane region" description="Helical" evidence="1">
    <location>
        <begin position="271"/>
        <end position="293"/>
    </location>
</feature>
<sequence>MKWMRHINQLDIENFTIVAIVIFFIILYVSIFMVRSKYWEKTFTSWLKNFLIAELIGMSFIFVAAFLFMMAIHSLYPFVALIGFITVFIFILWGSLFFINAKAKEWKRNHPDYAVLVLGKKESIFRLEKVELLSLDKTSIQKEFACITAETITNLPGAASLKILLTPGRHLLELSWQQRHSYRYSDLMSELLRQELQIIVQPGRTYYIPIPEEDSGFKIQNLNERPQDLKEKKNRWQWREHYIPLILAAHAWVAFFLVGEQDGDMYSAAIYLSNWILQFAIGLAACLFSWYFFLHIQLLSRKGKFLYSIPFILITTLFLSSYGLRGLYAMQDSFEKPQTVTMAVTDLDIGYILRFDYYEGVYLEEKQACIYYHGNYYVINRGLAWAIESQFDFPLTEEQKLSLEFYPHTKIVHAYSFNKSHSSLHPMNQ</sequence>
<feature type="transmembrane region" description="Helical" evidence="1">
    <location>
        <begin position="242"/>
        <end position="259"/>
    </location>
</feature>
<dbReference type="STRING" id="39950.BCB69_03855"/>
<dbReference type="RefSeq" id="WP_069177055.1">
    <property type="nucleotide sequence ID" value="NZ_CP017037.1"/>
</dbReference>
<dbReference type="EMBL" id="CP017037">
    <property type="protein sequence ID" value="AOH39174.1"/>
    <property type="molecule type" value="Genomic_DNA"/>
</dbReference>
<name>A0A1B3WDX5_9FIRM</name>
<gene>
    <name evidence="2" type="ORF">BCB69_03855</name>
</gene>
<keyword evidence="1" id="KW-1133">Transmembrane helix</keyword>
<dbReference type="AlphaFoldDB" id="A0A1B3WDX5"/>
<proteinExistence type="predicted"/>
<protein>
    <submittedName>
        <fullName evidence="2">Uncharacterized protein</fullName>
    </submittedName>
</protein>